<keyword evidence="2" id="KW-1185">Reference proteome</keyword>
<dbReference type="Proteomes" id="UP000269221">
    <property type="component" value="Unassembled WGS sequence"/>
</dbReference>
<dbReference type="EMBL" id="QRBI01000120">
    <property type="protein sequence ID" value="RMC07642.1"/>
    <property type="molecule type" value="Genomic_DNA"/>
</dbReference>
<dbReference type="AlphaFoldDB" id="A0A3M0K376"/>
<proteinExistence type="predicted"/>
<accession>A0A3M0K376</accession>
<protein>
    <submittedName>
        <fullName evidence="1">Uncharacterized protein</fullName>
    </submittedName>
</protein>
<gene>
    <name evidence="1" type="ORF">DUI87_17118</name>
</gene>
<evidence type="ECO:0000313" key="1">
    <source>
        <dbReference type="EMBL" id="RMC07642.1"/>
    </source>
</evidence>
<evidence type="ECO:0000313" key="2">
    <source>
        <dbReference type="Proteomes" id="UP000269221"/>
    </source>
</evidence>
<name>A0A3M0K376_HIRRU</name>
<comment type="caution">
    <text evidence="1">The sequence shown here is derived from an EMBL/GenBank/DDBJ whole genome shotgun (WGS) entry which is preliminary data.</text>
</comment>
<organism evidence="1 2">
    <name type="scientific">Hirundo rustica rustica</name>
    <dbReference type="NCBI Taxonomy" id="333673"/>
    <lineage>
        <taxon>Eukaryota</taxon>
        <taxon>Metazoa</taxon>
        <taxon>Chordata</taxon>
        <taxon>Craniata</taxon>
        <taxon>Vertebrata</taxon>
        <taxon>Euteleostomi</taxon>
        <taxon>Archelosauria</taxon>
        <taxon>Archosauria</taxon>
        <taxon>Dinosauria</taxon>
        <taxon>Saurischia</taxon>
        <taxon>Theropoda</taxon>
        <taxon>Coelurosauria</taxon>
        <taxon>Aves</taxon>
        <taxon>Neognathae</taxon>
        <taxon>Neoaves</taxon>
        <taxon>Telluraves</taxon>
        <taxon>Australaves</taxon>
        <taxon>Passeriformes</taxon>
        <taxon>Sylvioidea</taxon>
        <taxon>Hirundinidae</taxon>
        <taxon>Hirundo</taxon>
    </lineage>
</organism>
<sequence>MELGYRGAAAGGMGYHRDAAEDAVHETLPHQCQQTVCTRCQSCWNMGSGTAASRAVEFPCAAGGPPGRLRQLFVVEMGPKSA</sequence>
<reference evidence="1 2" key="1">
    <citation type="submission" date="2018-07" db="EMBL/GenBank/DDBJ databases">
        <title>A high quality draft genome assembly of the barn swallow (H. rustica rustica).</title>
        <authorList>
            <person name="Formenti G."/>
            <person name="Chiara M."/>
            <person name="Poveda L."/>
            <person name="Francoijs K.-J."/>
            <person name="Bonisoli-Alquati A."/>
            <person name="Canova L."/>
            <person name="Gianfranceschi L."/>
            <person name="Horner D.S."/>
            <person name="Saino N."/>
        </authorList>
    </citation>
    <scope>NUCLEOTIDE SEQUENCE [LARGE SCALE GENOMIC DNA]</scope>
    <source>
        <strain evidence="1">Chelidonia</strain>
        <tissue evidence="1">Blood</tissue>
    </source>
</reference>